<organism evidence="2 3">
    <name type="scientific">Gracilibacillus ureilyticus</name>
    <dbReference type="NCBI Taxonomy" id="531814"/>
    <lineage>
        <taxon>Bacteria</taxon>
        <taxon>Bacillati</taxon>
        <taxon>Bacillota</taxon>
        <taxon>Bacilli</taxon>
        <taxon>Bacillales</taxon>
        <taxon>Bacillaceae</taxon>
        <taxon>Gracilibacillus</taxon>
    </lineage>
</organism>
<dbReference type="InterPro" id="IPR043472">
    <property type="entry name" value="Macro_dom-like"/>
</dbReference>
<accession>A0A1H9T8M1</accession>
<dbReference type="Proteomes" id="UP000199687">
    <property type="component" value="Unassembled WGS sequence"/>
</dbReference>
<evidence type="ECO:0000259" key="1">
    <source>
        <dbReference type="PROSITE" id="PS51154"/>
    </source>
</evidence>
<dbReference type="OrthoDB" id="6194521at2"/>
<dbReference type="AlphaFoldDB" id="A0A1H9T8M1"/>
<dbReference type="CDD" id="cd02908">
    <property type="entry name" value="Macro_OAADPr_deacetylase"/>
    <property type="match status" value="1"/>
</dbReference>
<dbReference type="NCBIfam" id="NF003163">
    <property type="entry name" value="PRK04143.1"/>
    <property type="match status" value="1"/>
</dbReference>
<dbReference type="InterPro" id="IPR002589">
    <property type="entry name" value="Macro_dom"/>
</dbReference>
<dbReference type="Pfam" id="PF01661">
    <property type="entry name" value="Macro"/>
    <property type="match status" value="1"/>
</dbReference>
<dbReference type="PANTHER" id="PTHR11106">
    <property type="entry name" value="GANGLIOSIDE INDUCED DIFFERENTIATION ASSOCIATED PROTEIN 2-RELATED"/>
    <property type="match status" value="1"/>
</dbReference>
<reference evidence="2 3" key="1">
    <citation type="submission" date="2016-10" db="EMBL/GenBank/DDBJ databases">
        <authorList>
            <person name="de Groot N.N."/>
        </authorList>
    </citation>
    <scope>NUCLEOTIDE SEQUENCE [LARGE SCALE GENOMIC DNA]</scope>
    <source>
        <strain evidence="2 3">CGMCC 1.7727</strain>
    </source>
</reference>
<dbReference type="PROSITE" id="PS51154">
    <property type="entry name" value="MACRO"/>
    <property type="match status" value="1"/>
</dbReference>
<protein>
    <submittedName>
        <fullName evidence="2">O-acetyl-ADP-ribose deacetylase (Regulator of RNase III), contains Macro domain</fullName>
    </submittedName>
</protein>
<proteinExistence type="predicted"/>
<dbReference type="SUPFAM" id="SSF52949">
    <property type="entry name" value="Macro domain-like"/>
    <property type="match status" value="1"/>
</dbReference>
<evidence type="ECO:0000313" key="3">
    <source>
        <dbReference type="Proteomes" id="UP000199687"/>
    </source>
</evidence>
<dbReference type="Gene3D" id="3.40.220.10">
    <property type="entry name" value="Leucine Aminopeptidase, subunit E, domain 1"/>
    <property type="match status" value="1"/>
</dbReference>
<name>A0A1H9T8M1_9BACI</name>
<evidence type="ECO:0000313" key="2">
    <source>
        <dbReference type="EMBL" id="SER93595.1"/>
    </source>
</evidence>
<sequence length="300" mass="34245">MVAQLVLEEYSSLISLDRKDKDEKNQLFNKQELVNHLLDIFIKENNSLKNVEIPSDYHNKRELLKDILTIRKPNPLPKVVLTELNQLLLMEAKEKGIVDIQSLSTGSEIMHTKKYSNSDKFILWKGDITRLNADVIVNAANKYMLGCFQPGHRCIDNAIHAAAGPQLREDCNKIMQKQQEDEMTGGAKITSAYNLPSRFILHTVGPIVPKEAFLSVTHKQELANCYKSCLELANKFNEIHTIAFCAISTGVFGFPKKDAAEIAIETVNNWLDQHPHHFKRVIFNVYTDIDYNEYANVFEK</sequence>
<dbReference type="RefSeq" id="WP_089741707.1">
    <property type="nucleotide sequence ID" value="NZ_FOGL01000013.1"/>
</dbReference>
<keyword evidence="3" id="KW-1185">Reference proteome</keyword>
<dbReference type="STRING" id="531814.SAMN04487944_11342"/>
<gene>
    <name evidence="2" type="ORF">SAMN04487944_11342</name>
</gene>
<feature type="domain" description="Macro" evidence="1">
    <location>
        <begin position="108"/>
        <end position="300"/>
    </location>
</feature>
<dbReference type="SMART" id="SM00506">
    <property type="entry name" value="A1pp"/>
    <property type="match status" value="1"/>
</dbReference>
<dbReference type="PANTHER" id="PTHR11106:SF27">
    <property type="entry name" value="MACRO DOMAIN-CONTAINING PROTEIN"/>
    <property type="match status" value="1"/>
</dbReference>
<dbReference type="EMBL" id="FOGL01000013">
    <property type="protein sequence ID" value="SER93595.1"/>
    <property type="molecule type" value="Genomic_DNA"/>
</dbReference>